<feature type="transmembrane region" description="Helical" evidence="2">
    <location>
        <begin position="30"/>
        <end position="57"/>
    </location>
</feature>
<evidence type="ECO:0000313" key="4">
    <source>
        <dbReference type="EMBL" id="MST49348.1"/>
    </source>
</evidence>
<dbReference type="Proteomes" id="UP000442535">
    <property type="component" value="Unassembled WGS sequence"/>
</dbReference>
<keyword evidence="2" id="KW-1133">Transmembrane helix</keyword>
<name>A0A7K0K1Q3_9ACTO</name>
<keyword evidence="5" id="KW-1185">Reference proteome</keyword>
<feature type="transmembrane region" description="Helical" evidence="2">
    <location>
        <begin position="382"/>
        <end position="405"/>
    </location>
</feature>
<dbReference type="EMBL" id="VUMY01000005">
    <property type="protein sequence ID" value="MST49348.1"/>
    <property type="molecule type" value="Genomic_DNA"/>
</dbReference>
<dbReference type="RefSeq" id="WP_154543903.1">
    <property type="nucleotide sequence ID" value="NZ_VUMY01000005.1"/>
</dbReference>
<proteinExistence type="predicted"/>
<feature type="transmembrane region" description="Helical" evidence="2">
    <location>
        <begin position="352"/>
        <end position="375"/>
    </location>
</feature>
<dbReference type="AlphaFoldDB" id="A0A7K0K1Q3"/>
<feature type="domain" description="Phage shock protein PspC N-terminal" evidence="3">
    <location>
        <begin position="6"/>
        <end position="59"/>
    </location>
</feature>
<feature type="transmembrane region" description="Helical" evidence="2">
    <location>
        <begin position="131"/>
        <end position="152"/>
    </location>
</feature>
<comment type="caution">
    <text evidence="4">The sequence shown here is derived from an EMBL/GenBank/DDBJ whole genome shotgun (WGS) entry which is preliminary data.</text>
</comment>
<evidence type="ECO:0000256" key="1">
    <source>
        <dbReference type="SAM" id="MobiDB-lite"/>
    </source>
</evidence>
<feature type="transmembrane region" description="Helical" evidence="2">
    <location>
        <begin position="159"/>
        <end position="183"/>
    </location>
</feature>
<evidence type="ECO:0000313" key="5">
    <source>
        <dbReference type="Proteomes" id="UP000442535"/>
    </source>
</evidence>
<evidence type="ECO:0000259" key="3">
    <source>
        <dbReference type="Pfam" id="PF04024"/>
    </source>
</evidence>
<feature type="transmembrane region" description="Helical" evidence="2">
    <location>
        <begin position="326"/>
        <end position="346"/>
    </location>
</feature>
<organism evidence="4 5">
    <name type="scientific">Mobiluncus porci</name>
    <dbReference type="NCBI Taxonomy" id="2652278"/>
    <lineage>
        <taxon>Bacteria</taxon>
        <taxon>Bacillati</taxon>
        <taxon>Actinomycetota</taxon>
        <taxon>Actinomycetes</taxon>
        <taxon>Actinomycetales</taxon>
        <taxon>Actinomycetaceae</taxon>
        <taxon>Mobiluncus</taxon>
    </lineage>
</organism>
<dbReference type="Pfam" id="PF04024">
    <property type="entry name" value="PspC"/>
    <property type="match status" value="1"/>
</dbReference>
<protein>
    <submittedName>
        <fullName evidence="4">PspC domain-containing protein</fullName>
    </submittedName>
</protein>
<evidence type="ECO:0000256" key="2">
    <source>
        <dbReference type="SAM" id="Phobius"/>
    </source>
</evidence>
<sequence length="804" mass="85372">MRASGWFRSPDHVAGGVCGGLAQKWRVDPIVIRGIAIVLIFFFGVGALLYGLLWMFLPESGTGEILVEQAKNGNAKPILALPIIIAIIGLIRVPSELSITLVSASSAGLLDDGFPGWRFTDMYQGSPFERLANIPAGALFIGAIAWVSFLIYRHEYNKAGAWFLGIGGIGLVAGFAEMFLYGITDSPWQFPVFSMFMMDLFGGFPLAAIVFLIVWLVSRHKTSKVVTPGSFPSGAYPSGTYPAAPASASYPANAVVSAGEAGNSPTDSSSPADFFGSGTNPPEGFVPLAAQSPSTTQSPATPLSPLAPQIPLVPPKPHLAGPSLPFNLAVGGLILLANVAGMSAQFSGLHAASAFLLTLGLITVILGGAMLVLAARRHRTSWLAWVTPLFVVLLTIPATGVAVAIPKLNDLNPGFWQDMLSSQYYNLEPGSDLNAVNGQVEIDLRDQKNLSEPITVNNFGGQTRIFLHPDQPVRLELNLTGVEFKLSSMSEWSGDEVRSSGGAGVLRNGKIDSDRPQYFNAAGEKVTFTDSTLNTGFGDGGSVMKRGQQSVASVVIENAAAKDAKDATEAKEGKKSDSKGTAVIELNQVYGGVTVYERPREEVWNGTILPDGHYLVTYWLDKNSNTQVPDSSAIPPAIKMRMVESDAILGGKMAYEYESATQSASLTDIKAGRLGPWADANNNGYNDHYEPGGDKWREGDTVSFEPVGNIQSGTVPSDEPSVAVTPPQNGAQQGGDGKPGSQPEGTPGSQSQAPKPSSTPAPEGSPTDIPDWLNSFPKDSLSDVPPELRQRIQELRRQLQDQSA</sequence>
<feature type="region of interest" description="Disordered" evidence="1">
    <location>
        <begin position="675"/>
        <end position="787"/>
    </location>
</feature>
<feature type="transmembrane region" description="Helical" evidence="2">
    <location>
        <begin position="195"/>
        <end position="217"/>
    </location>
</feature>
<accession>A0A7K0K1Q3</accession>
<gene>
    <name evidence="4" type="ORF">FYJ63_03715</name>
</gene>
<reference evidence="4 5" key="1">
    <citation type="submission" date="2019-08" db="EMBL/GenBank/DDBJ databases">
        <title>In-depth cultivation of the pig gut microbiome towards novel bacterial diversity and tailored functional studies.</title>
        <authorList>
            <person name="Wylensek D."/>
            <person name="Hitch T.C.A."/>
            <person name="Clavel T."/>
        </authorList>
    </citation>
    <scope>NUCLEOTIDE SEQUENCE [LARGE SCALE GENOMIC DNA]</scope>
    <source>
        <strain evidence="4 5">RF-GAM-744-WT-7</strain>
    </source>
</reference>
<feature type="compositionally biased region" description="Polar residues" evidence="1">
    <location>
        <begin position="743"/>
        <end position="760"/>
    </location>
</feature>
<feature type="compositionally biased region" description="Basic and acidic residues" evidence="1">
    <location>
        <begin position="687"/>
        <end position="700"/>
    </location>
</feature>
<keyword evidence="2" id="KW-0472">Membrane</keyword>
<dbReference type="InterPro" id="IPR007168">
    <property type="entry name" value="Phageshock_PspC_N"/>
</dbReference>
<keyword evidence="2" id="KW-0812">Transmembrane</keyword>
<feature type="transmembrane region" description="Helical" evidence="2">
    <location>
        <begin position="78"/>
        <end position="95"/>
    </location>
</feature>